<dbReference type="EMBL" id="JGCY01000085">
    <property type="protein sequence ID" value="EXY76841.1"/>
    <property type="molecule type" value="Genomic_DNA"/>
</dbReference>
<sequence>MFFRLPVPNRILPYQKDVIVRAIRSGCPLLCFSTPVLQFYSSLSI</sequence>
<accession>A0A015U0Y1</accession>
<protein>
    <submittedName>
        <fullName evidence="1">Uncharacterized protein</fullName>
    </submittedName>
</protein>
<name>A0A015U0Y1_BACFG</name>
<dbReference type="AlphaFoldDB" id="A0A015U0Y1"/>
<evidence type="ECO:0000313" key="1">
    <source>
        <dbReference type="EMBL" id="EXY76841.1"/>
    </source>
</evidence>
<comment type="caution">
    <text evidence="1">The sequence shown here is derived from an EMBL/GenBank/DDBJ whole genome shotgun (WGS) entry which is preliminary data.</text>
</comment>
<reference evidence="1 2" key="1">
    <citation type="submission" date="2014-02" db="EMBL/GenBank/DDBJ databases">
        <authorList>
            <person name="Sears C."/>
            <person name="Carroll K."/>
            <person name="Sack B.R."/>
            <person name="Qadri F."/>
            <person name="Myers L.L."/>
            <person name="Chung G.-T."/>
            <person name="Escheverria P."/>
            <person name="Fraser C.M."/>
            <person name="Sadzewicz L."/>
            <person name="Shefchek K.A."/>
            <person name="Tallon L."/>
            <person name="Das S.P."/>
            <person name="Daugherty S."/>
            <person name="Mongodin E.F."/>
        </authorList>
    </citation>
    <scope>NUCLEOTIDE SEQUENCE [LARGE SCALE GENOMIC DNA]</scope>
    <source>
        <strain evidence="2">3988T(B)14</strain>
    </source>
</reference>
<gene>
    <name evidence="1" type="ORF">M124_4258</name>
</gene>
<organism evidence="1 2">
    <name type="scientific">Bacteroides fragilis str. 3988T(B)14</name>
    <dbReference type="NCBI Taxonomy" id="1339315"/>
    <lineage>
        <taxon>Bacteria</taxon>
        <taxon>Pseudomonadati</taxon>
        <taxon>Bacteroidota</taxon>
        <taxon>Bacteroidia</taxon>
        <taxon>Bacteroidales</taxon>
        <taxon>Bacteroidaceae</taxon>
        <taxon>Bacteroides</taxon>
    </lineage>
</organism>
<evidence type="ECO:0000313" key="2">
    <source>
        <dbReference type="Proteomes" id="UP000020529"/>
    </source>
</evidence>
<proteinExistence type="predicted"/>
<dbReference type="Proteomes" id="UP000020529">
    <property type="component" value="Unassembled WGS sequence"/>
</dbReference>